<comment type="caution">
    <text evidence="1">The sequence shown here is derived from an EMBL/GenBank/DDBJ whole genome shotgun (WGS) entry which is preliminary data.</text>
</comment>
<accession>A0ABQ4WW05</accession>
<evidence type="ECO:0000313" key="1">
    <source>
        <dbReference type="EMBL" id="GJS57088.1"/>
    </source>
</evidence>
<protein>
    <submittedName>
        <fullName evidence="1">Uncharacterized protein</fullName>
    </submittedName>
</protein>
<reference evidence="1" key="2">
    <citation type="submission" date="2022-01" db="EMBL/GenBank/DDBJ databases">
        <authorList>
            <person name="Yamashiro T."/>
            <person name="Shiraishi A."/>
            <person name="Satake H."/>
            <person name="Nakayama K."/>
        </authorList>
    </citation>
    <scope>NUCLEOTIDE SEQUENCE</scope>
</reference>
<sequence>MNQEEIQQAARKEKWVPKADKVKISTTNMRIDPSMTQKEGLTKSFLTSSRTLPSSRPSFPYMQQFWFTITKIKNSNFYEFKLASKKCLVDVKVFRQALDICPKSSRKRVRCTSI</sequence>
<gene>
    <name evidence="1" type="ORF">Tco_0651872</name>
</gene>
<organism evidence="1 2">
    <name type="scientific">Tanacetum coccineum</name>
    <dbReference type="NCBI Taxonomy" id="301880"/>
    <lineage>
        <taxon>Eukaryota</taxon>
        <taxon>Viridiplantae</taxon>
        <taxon>Streptophyta</taxon>
        <taxon>Embryophyta</taxon>
        <taxon>Tracheophyta</taxon>
        <taxon>Spermatophyta</taxon>
        <taxon>Magnoliopsida</taxon>
        <taxon>eudicotyledons</taxon>
        <taxon>Gunneridae</taxon>
        <taxon>Pentapetalae</taxon>
        <taxon>asterids</taxon>
        <taxon>campanulids</taxon>
        <taxon>Asterales</taxon>
        <taxon>Asteraceae</taxon>
        <taxon>Asteroideae</taxon>
        <taxon>Anthemideae</taxon>
        <taxon>Anthemidinae</taxon>
        <taxon>Tanacetum</taxon>
    </lineage>
</organism>
<proteinExistence type="predicted"/>
<dbReference type="Proteomes" id="UP001151760">
    <property type="component" value="Unassembled WGS sequence"/>
</dbReference>
<dbReference type="EMBL" id="BQNB010008982">
    <property type="protein sequence ID" value="GJS57088.1"/>
    <property type="molecule type" value="Genomic_DNA"/>
</dbReference>
<name>A0ABQ4WW05_9ASTR</name>
<reference evidence="1" key="1">
    <citation type="journal article" date="2022" name="Int. J. Mol. Sci.">
        <title>Draft Genome of Tanacetum Coccineum: Genomic Comparison of Closely Related Tanacetum-Family Plants.</title>
        <authorList>
            <person name="Yamashiro T."/>
            <person name="Shiraishi A."/>
            <person name="Nakayama K."/>
            <person name="Satake H."/>
        </authorList>
    </citation>
    <scope>NUCLEOTIDE SEQUENCE</scope>
</reference>
<evidence type="ECO:0000313" key="2">
    <source>
        <dbReference type="Proteomes" id="UP001151760"/>
    </source>
</evidence>
<keyword evidence="2" id="KW-1185">Reference proteome</keyword>